<dbReference type="Pfam" id="PF12686">
    <property type="entry name" value="DUF3800"/>
    <property type="match status" value="1"/>
</dbReference>
<organism evidence="1 2">
    <name type="scientific">Paraburkholderia humisilvae</name>
    <dbReference type="NCBI Taxonomy" id="627669"/>
    <lineage>
        <taxon>Bacteria</taxon>
        <taxon>Pseudomonadati</taxon>
        <taxon>Pseudomonadota</taxon>
        <taxon>Betaproteobacteria</taxon>
        <taxon>Burkholderiales</taxon>
        <taxon>Burkholderiaceae</taxon>
        <taxon>Paraburkholderia</taxon>
    </lineage>
</organism>
<dbReference type="Proteomes" id="UP000494363">
    <property type="component" value="Unassembled WGS sequence"/>
</dbReference>
<protein>
    <recommendedName>
        <fullName evidence="3">DUF3800 domain-containing protein</fullName>
    </recommendedName>
</protein>
<keyword evidence="2" id="KW-1185">Reference proteome</keyword>
<accession>A0A6J5E7C7</accession>
<proteinExistence type="predicted"/>
<dbReference type="AlphaFoldDB" id="A0A6J5E7C7"/>
<dbReference type="EMBL" id="CADIKH010000020">
    <property type="protein sequence ID" value="CAB3762418.1"/>
    <property type="molecule type" value="Genomic_DNA"/>
</dbReference>
<gene>
    <name evidence="1" type="ORF">LMG29542_04352</name>
</gene>
<sequence length="231" mass="26557">MWAHGVTIYLDESGCLGWKLTEPYLRGGSSQYFTLAAVVIPDGRESVLNRVVRGLYKKRGRAAKNELKSVVLSRGEHERFALALPEIHEKHPDIRFMAITVRKENVNGAFRRNPNGLYNFMVKCLLLDLMREHESVCFIPDKRSMKVEYKHGLHEYLSTELASICDTALQTTPWKSKDCLPLQFVDILAGVVWAHHEYGNASAYWLAEPYLTEKHLFIGNPVRHEQLIELY</sequence>
<dbReference type="RefSeq" id="WP_175228503.1">
    <property type="nucleotide sequence ID" value="NZ_CADIKH010000020.1"/>
</dbReference>
<dbReference type="InterPro" id="IPR024524">
    <property type="entry name" value="DUF3800"/>
</dbReference>
<evidence type="ECO:0000313" key="1">
    <source>
        <dbReference type="EMBL" id="CAB3762418.1"/>
    </source>
</evidence>
<name>A0A6J5E7C7_9BURK</name>
<evidence type="ECO:0008006" key="3">
    <source>
        <dbReference type="Google" id="ProtNLM"/>
    </source>
</evidence>
<reference evidence="1 2" key="1">
    <citation type="submission" date="2020-04" db="EMBL/GenBank/DDBJ databases">
        <authorList>
            <person name="De Canck E."/>
        </authorList>
    </citation>
    <scope>NUCLEOTIDE SEQUENCE [LARGE SCALE GENOMIC DNA]</scope>
    <source>
        <strain evidence="1 2">LMG 29542</strain>
    </source>
</reference>
<evidence type="ECO:0000313" key="2">
    <source>
        <dbReference type="Proteomes" id="UP000494363"/>
    </source>
</evidence>